<gene>
    <name evidence="9" type="ORF">NAEGRDRAFT_69788</name>
</gene>
<dbReference type="InterPro" id="IPR019821">
    <property type="entry name" value="Kinesin_motor_CS"/>
</dbReference>
<comment type="similarity">
    <text evidence="5 6">Belongs to the TRAFAC class myosin-kinesin ATPase superfamily. Kinesin family.</text>
</comment>
<feature type="region of interest" description="Disordered" evidence="7">
    <location>
        <begin position="73"/>
        <end position="100"/>
    </location>
</feature>
<feature type="region of interest" description="Disordered" evidence="7">
    <location>
        <begin position="1"/>
        <end position="34"/>
    </location>
</feature>
<feature type="binding site" evidence="5">
    <location>
        <begin position="161"/>
        <end position="168"/>
    </location>
    <ligand>
        <name>ATP</name>
        <dbReference type="ChEBI" id="CHEBI:30616"/>
    </ligand>
</feature>
<evidence type="ECO:0000256" key="4">
    <source>
        <dbReference type="ARBA" id="ARBA00023175"/>
    </source>
</evidence>
<name>D2VLI2_NAEGR</name>
<dbReference type="GO" id="GO:0007018">
    <property type="term" value="P:microtubule-based movement"/>
    <property type="evidence" value="ECO:0007669"/>
    <property type="project" value="InterPro"/>
</dbReference>
<dbReference type="InterPro" id="IPR036961">
    <property type="entry name" value="Kinesin_motor_dom_sf"/>
</dbReference>
<dbReference type="eggNOG" id="KOG0242">
    <property type="taxonomic scope" value="Eukaryota"/>
</dbReference>
<dbReference type="SUPFAM" id="SSF52540">
    <property type="entry name" value="P-loop containing nucleoside triphosphate hydrolases"/>
    <property type="match status" value="1"/>
</dbReference>
<dbReference type="AlphaFoldDB" id="D2VLI2"/>
<dbReference type="InterPro" id="IPR027640">
    <property type="entry name" value="Kinesin-like_fam"/>
</dbReference>
<keyword evidence="6" id="KW-0493">Microtubule</keyword>
<dbReference type="EMBL" id="GG738880">
    <property type="protein sequence ID" value="EFC42316.1"/>
    <property type="molecule type" value="Genomic_DNA"/>
</dbReference>
<dbReference type="PANTHER" id="PTHR47968:SF75">
    <property type="entry name" value="CENTROMERE-ASSOCIATED PROTEIN E"/>
    <property type="match status" value="1"/>
</dbReference>
<keyword evidence="3" id="KW-0175">Coiled coil</keyword>
<dbReference type="InParanoid" id="D2VLI2"/>
<keyword evidence="10" id="KW-1185">Reference proteome</keyword>
<dbReference type="VEuPathDB" id="AmoebaDB:NAEGRDRAFT_69788"/>
<dbReference type="GO" id="GO:0008017">
    <property type="term" value="F:microtubule binding"/>
    <property type="evidence" value="ECO:0007669"/>
    <property type="project" value="InterPro"/>
</dbReference>
<dbReference type="GO" id="GO:0005524">
    <property type="term" value="F:ATP binding"/>
    <property type="evidence" value="ECO:0007669"/>
    <property type="project" value="UniProtKB-UniRule"/>
</dbReference>
<dbReference type="STRING" id="5762.D2VLI2"/>
<dbReference type="Gene3D" id="3.40.850.10">
    <property type="entry name" value="Kinesin motor domain"/>
    <property type="match status" value="1"/>
</dbReference>
<organism evidence="10">
    <name type="scientific">Naegleria gruberi</name>
    <name type="common">Amoeba</name>
    <dbReference type="NCBI Taxonomy" id="5762"/>
    <lineage>
        <taxon>Eukaryota</taxon>
        <taxon>Discoba</taxon>
        <taxon>Heterolobosea</taxon>
        <taxon>Tetramitia</taxon>
        <taxon>Eutetramitia</taxon>
        <taxon>Vahlkampfiidae</taxon>
        <taxon>Naegleria</taxon>
    </lineage>
</organism>
<protein>
    <recommendedName>
        <fullName evidence="6">Kinesin-like protein</fullName>
    </recommendedName>
</protein>
<dbReference type="Proteomes" id="UP000006671">
    <property type="component" value="Unassembled WGS sequence"/>
</dbReference>
<dbReference type="Pfam" id="PF00225">
    <property type="entry name" value="Kinesin"/>
    <property type="match status" value="1"/>
</dbReference>
<dbReference type="OrthoDB" id="21525at2759"/>
<accession>D2VLI2</accession>
<feature type="domain" description="Kinesin motor" evidence="8">
    <location>
        <begin position="38"/>
        <end position="416"/>
    </location>
</feature>
<evidence type="ECO:0000313" key="9">
    <source>
        <dbReference type="EMBL" id="EFC42316.1"/>
    </source>
</evidence>
<evidence type="ECO:0000259" key="8">
    <source>
        <dbReference type="PROSITE" id="PS50067"/>
    </source>
</evidence>
<evidence type="ECO:0000256" key="6">
    <source>
        <dbReference type="RuleBase" id="RU000394"/>
    </source>
</evidence>
<dbReference type="SMART" id="SM00129">
    <property type="entry name" value="KISc"/>
    <property type="match status" value="1"/>
</dbReference>
<dbReference type="GO" id="GO:0003777">
    <property type="term" value="F:microtubule motor activity"/>
    <property type="evidence" value="ECO:0007669"/>
    <property type="project" value="InterPro"/>
</dbReference>
<dbReference type="InterPro" id="IPR001752">
    <property type="entry name" value="Kinesin_motor_dom"/>
</dbReference>
<dbReference type="InterPro" id="IPR027417">
    <property type="entry name" value="P-loop_NTPase"/>
</dbReference>
<dbReference type="OMA" id="CRFRPQS"/>
<dbReference type="GeneID" id="8851880"/>
<keyword evidence="4 5" id="KW-0505">Motor protein</keyword>
<dbReference type="PRINTS" id="PR00380">
    <property type="entry name" value="KINESINHEAVY"/>
</dbReference>
<dbReference type="PROSITE" id="PS00411">
    <property type="entry name" value="KINESIN_MOTOR_1"/>
    <property type="match status" value="1"/>
</dbReference>
<proteinExistence type="inferred from homology"/>
<sequence length="426" mass="47047">MHSPNSSTLSSSSAIPSPLPSSSSSSSSSFFSSSSSDSIKVCVRVRPLNEKERLKNSQSVWRTTNNTTIYSVSSQVNSNNNNNSNGNSSNNNNNIGSSSGGNLGINSNMMIPMVPSSSDVSYTFDHVYDQNSTTDCIYNDMCKHIVTSSVRGYNGTIFAYGQTSSGKTFTMKGTREIHGIIPLSIKDVFTTISQTQSRRFQIRVSYLEIYNEVIKDLLDPENQNLKIREDFVNGKGVYVSGAKEEEVACMEDMLKLMEKGEHYRHFGNTAMNDQSSRSHTIFRIMIESIDGSIAKQMVEEEDFDIYTTNSEVLFSTLNLVDLAGSERVLYTQAQGDRLREGGHINKSLLTLGNVIAKLSEGNSSHIPYRDSKLTRILSNSLGGNSKTAIICTITPASQHFEETHSTLKFANRAKSINNQITINKMK</sequence>
<reference evidence="9 10" key="1">
    <citation type="journal article" date="2010" name="Cell">
        <title>The genome of Naegleria gruberi illuminates early eukaryotic versatility.</title>
        <authorList>
            <person name="Fritz-Laylin L.K."/>
            <person name="Prochnik S.E."/>
            <person name="Ginger M.L."/>
            <person name="Dacks J.B."/>
            <person name="Carpenter M.L."/>
            <person name="Field M.C."/>
            <person name="Kuo A."/>
            <person name="Paredez A."/>
            <person name="Chapman J."/>
            <person name="Pham J."/>
            <person name="Shu S."/>
            <person name="Neupane R."/>
            <person name="Cipriano M."/>
            <person name="Mancuso J."/>
            <person name="Tu H."/>
            <person name="Salamov A."/>
            <person name="Lindquist E."/>
            <person name="Shapiro H."/>
            <person name="Lucas S."/>
            <person name="Grigoriev I.V."/>
            <person name="Cande W.Z."/>
            <person name="Fulton C."/>
            <person name="Rokhsar D.S."/>
            <person name="Dawson S.C."/>
        </authorList>
    </citation>
    <scope>NUCLEOTIDE SEQUENCE [LARGE SCALE GENOMIC DNA]</scope>
    <source>
        <strain evidence="9 10">NEG-M</strain>
    </source>
</reference>
<dbReference type="GO" id="GO:0005874">
    <property type="term" value="C:microtubule"/>
    <property type="evidence" value="ECO:0007669"/>
    <property type="project" value="UniProtKB-KW"/>
</dbReference>
<dbReference type="PANTHER" id="PTHR47968">
    <property type="entry name" value="CENTROMERE PROTEIN E"/>
    <property type="match status" value="1"/>
</dbReference>
<evidence type="ECO:0000256" key="3">
    <source>
        <dbReference type="ARBA" id="ARBA00023054"/>
    </source>
</evidence>
<evidence type="ECO:0000256" key="5">
    <source>
        <dbReference type="PROSITE-ProRule" id="PRU00283"/>
    </source>
</evidence>
<evidence type="ECO:0000256" key="2">
    <source>
        <dbReference type="ARBA" id="ARBA00022840"/>
    </source>
</evidence>
<dbReference type="KEGG" id="ngr:NAEGRDRAFT_69788"/>
<feature type="compositionally biased region" description="Low complexity" evidence="7">
    <location>
        <begin position="73"/>
        <end position="97"/>
    </location>
</feature>
<evidence type="ECO:0000313" key="10">
    <source>
        <dbReference type="Proteomes" id="UP000006671"/>
    </source>
</evidence>
<dbReference type="FunFam" id="3.40.850.10:FF:000170">
    <property type="entry name" value="Kinesin-like protein"/>
    <property type="match status" value="1"/>
</dbReference>
<evidence type="ECO:0000256" key="7">
    <source>
        <dbReference type="SAM" id="MobiDB-lite"/>
    </source>
</evidence>
<keyword evidence="2 5" id="KW-0067">ATP-binding</keyword>
<keyword evidence="1 5" id="KW-0547">Nucleotide-binding</keyword>
<dbReference type="RefSeq" id="XP_002675060.1">
    <property type="nucleotide sequence ID" value="XM_002675014.1"/>
</dbReference>
<dbReference type="PROSITE" id="PS50067">
    <property type="entry name" value="KINESIN_MOTOR_2"/>
    <property type="match status" value="1"/>
</dbReference>
<evidence type="ECO:0000256" key="1">
    <source>
        <dbReference type="ARBA" id="ARBA00022741"/>
    </source>
</evidence>
<dbReference type="CDD" id="cd01374">
    <property type="entry name" value="KISc_CENP_E"/>
    <property type="match status" value="1"/>
</dbReference>